<name>Q6XUK1_PSEPU</name>
<evidence type="ECO:0000313" key="2">
    <source>
        <dbReference type="Proteomes" id="UP000005268"/>
    </source>
</evidence>
<sequence length="181" mass="20323">MPELCPLPRSSYISQVRSEWKFLLHHHSCGVELPAKPHRVPHGRNGTTTEIRCLLVISQEAHGIGNPVRELADRLVVPVCTSPGLQGSIQGCAMQQGVGHPLTDLFGRFVVVLAVCYLAEQVEQEVIVSVCRPTVNEAALHLEHIEQRVERAVRNHGQLRVIRSQLRELFLPVLRHWFQGC</sequence>
<geneLocation type="plasmid" evidence="2">
    <name>pnd6-1</name>
</geneLocation>
<gene>
    <name evidence="1" type="ORF">ND051</name>
</gene>
<dbReference type="AlphaFoldDB" id="Q6XUK1"/>
<dbReference type="EMBL" id="AY208917">
    <property type="protein sequence ID" value="AAP44284.1"/>
    <property type="molecule type" value="Genomic_DNA"/>
</dbReference>
<keyword evidence="1" id="KW-0614">Plasmid</keyword>
<proteinExistence type="predicted"/>
<accession>Q6XUK1</accession>
<dbReference type="Proteomes" id="UP000005268">
    <property type="component" value="Plasmid pND6-1"/>
</dbReference>
<dbReference type="KEGG" id="ppi:ND051"/>
<reference evidence="1 2" key="1">
    <citation type="journal article" date="2004" name="Gene">
        <title>Complete nucleotide sequence and organization of the naphthalene catabolic plasmid pND6-1 from Pseudomonas sp. strain ND6.</title>
        <authorList>
            <person name="Li W."/>
            <person name="Shi J."/>
            <person name="Wang X."/>
            <person name="Han Y."/>
            <person name="Tong W."/>
            <person name="Ma L."/>
            <person name="Liu B."/>
            <person name="Cai B."/>
        </authorList>
    </citation>
    <scope>NUCLEOTIDE SEQUENCE [LARGE SCALE GENOMIC DNA]</scope>
    <source>
        <strain evidence="1 2">ND6</strain>
        <plasmid evidence="2">pnd6-1</plasmid>
    </source>
</reference>
<evidence type="ECO:0000313" key="1">
    <source>
        <dbReference type="EMBL" id="AAP44284.1"/>
    </source>
</evidence>
<organism evidence="1 2">
    <name type="scientific">Pseudomonas putida ND6</name>
    <dbReference type="NCBI Taxonomy" id="231023"/>
    <lineage>
        <taxon>Bacteria</taxon>
        <taxon>Pseudomonadati</taxon>
        <taxon>Pseudomonadota</taxon>
        <taxon>Gammaproteobacteria</taxon>
        <taxon>Pseudomonadales</taxon>
        <taxon>Pseudomonadaceae</taxon>
        <taxon>Pseudomonas</taxon>
    </lineage>
</organism>
<protein>
    <submittedName>
        <fullName evidence="1">Uncharacterized protein</fullName>
    </submittedName>
</protein>